<feature type="binding site" evidence="10">
    <location>
        <position position="16"/>
    </location>
    <ligand>
        <name>Zn(2+)</name>
        <dbReference type="ChEBI" id="CHEBI:29105"/>
    </ligand>
</feature>
<dbReference type="OrthoDB" id="9803251at2"/>
<dbReference type="RefSeq" id="WP_015861775.1">
    <property type="nucleotide sequence ID" value="NZ_CP026538.1"/>
</dbReference>
<feature type="binding site" evidence="10">
    <location>
        <position position="37"/>
    </location>
    <ligand>
        <name>Zn(2+)</name>
        <dbReference type="ChEBI" id="CHEBI:29105"/>
    </ligand>
</feature>
<dbReference type="PANTHER" id="PTHR33280:SF1">
    <property type="entry name" value="LARGE RIBOSOMAL SUBUNIT PROTEIN BL31C"/>
    <property type="match status" value="1"/>
</dbReference>
<dbReference type="Pfam" id="PF01197">
    <property type="entry name" value="Ribosomal_L31"/>
    <property type="match status" value="1"/>
</dbReference>
<keyword evidence="5 10" id="KW-0862">Zinc</keyword>
<dbReference type="EMBL" id="CP026538">
    <property type="protein sequence ID" value="QAZ66906.1"/>
    <property type="molecule type" value="Genomic_DNA"/>
</dbReference>
<dbReference type="InterPro" id="IPR002150">
    <property type="entry name" value="Ribosomal_bL31"/>
</dbReference>
<keyword evidence="8 10" id="KW-0687">Ribonucleoprotein</keyword>
<organism evidence="11 12">
    <name type="scientific">Solidesulfovibrio carbinolicus</name>
    <dbReference type="NCBI Taxonomy" id="296842"/>
    <lineage>
        <taxon>Bacteria</taxon>
        <taxon>Pseudomonadati</taxon>
        <taxon>Thermodesulfobacteriota</taxon>
        <taxon>Desulfovibrionia</taxon>
        <taxon>Desulfovibrionales</taxon>
        <taxon>Desulfovibrionaceae</taxon>
        <taxon>Solidesulfovibrio</taxon>
    </lineage>
</organism>
<dbReference type="KEGG" id="dcb:C3Y92_06495"/>
<proteinExistence type="inferred from homology"/>
<comment type="function">
    <text evidence="10">Binds the 23S rRNA.</text>
</comment>
<evidence type="ECO:0000256" key="10">
    <source>
        <dbReference type="HAMAP-Rule" id="MF_00501"/>
    </source>
</evidence>
<evidence type="ECO:0000313" key="11">
    <source>
        <dbReference type="EMBL" id="QAZ66906.1"/>
    </source>
</evidence>
<dbReference type="GO" id="GO:0005840">
    <property type="term" value="C:ribosome"/>
    <property type="evidence" value="ECO:0007669"/>
    <property type="project" value="UniProtKB-KW"/>
</dbReference>
<dbReference type="AlphaFoldDB" id="A0A4P6HJX7"/>
<comment type="cofactor">
    <cofactor evidence="10">
        <name>Zn(2+)</name>
        <dbReference type="ChEBI" id="CHEBI:29105"/>
    </cofactor>
    <text evidence="10">Binds 1 zinc ion per subunit.</text>
</comment>
<evidence type="ECO:0000256" key="5">
    <source>
        <dbReference type="ARBA" id="ARBA00022833"/>
    </source>
</evidence>
<evidence type="ECO:0000256" key="3">
    <source>
        <dbReference type="ARBA" id="ARBA00022723"/>
    </source>
</evidence>
<keyword evidence="7 10" id="KW-0689">Ribosomal protein</keyword>
<evidence type="ECO:0000256" key="1">
    <source>
        <dbReference type="ARBA" id="ARBA00009296"/>
    </source>
</evidence>
<feature type="binding site" evidence="10">
    <location>
        <position position="18"/>
    </location>
    <ligand>
        <name>Zn(2+)</name>
        <dbReference type="ChEBI" id="CHEBI:29105"/>
    </ligand>
</feature>
<accession>A0A4P6HJX7</accession>
<keyword evidence="4 10" id="KW-0699">rRNA-binding</keyword>
<dbReference type="SMR" id="A0A4P6HJX7"/>
<dbReference type="InterPro" id="IPR027491">
    <property type="entry name" value="Ribosomal_bL31_A"/>
</dbReference>
<evidence type="ECO:0000256" key="2">
    <source>
        <dbReference type="ARBA" id="ARBA00011838"/>
    </source>
</evidence>
<dbReference type="GO" id="GO:1990904">
    <property type="term" value="C:ribonucleoprotein complex"/>
    <property type="evidence" value="ECO:0007669"/>
    <property type="project" value="UniProtKB-KW"/>
</dbReference>
<evidence type="ECO:0000313" key="12">
    <source>
        <dbReference type="Proteomes" id="UP000293296"/>
    </source>
</evidence>
<protein>
    <recommendedName>
        <fullName evidence="9 10">Large ribosomal subunit protein bL31</fullName>
    </recommendedName>
</protein>
<dbReference type="GO" id="GO:0046872">
    <property type="term" value="F:metal ion binding"/>
    <property type="evidence" value="ECO:0007669"/>
    <property type="project" value="UniProtKB-KW"/>
</dbReference>
<dbReference type="GO" id="GO:0006412">
    <property type="term" value="P:translation"/>
    <property type="evidence" value="ECO:0007669"/>
    <property type="project" value="UniProtKB-UniRule"/>
</dbReference>
<dbReference type="GO" id="GO:0019843">
    <property type="term" value="F:rRNA binding"/>
    <property type="evidence" value="ECO:0007669"/>
    <property type="project" value="UniProtKB-KW"/>
</dbReference>
<dbReference type="Proteomes" id="UP000293296">
    <property type="component" value="Chromosome"/>
</dbReference>
<reference evidence="11 12" key="1">
    <citation type="submission" date="2018-02" db="EMBL/GenBank/DDBJ databases">
        <title>Genome sequence of Desulfovibrio carbinolicus DSM 3852.</title>
        <authorList>
            <person name="Wilbanks E."/>
            <person name="Skennerton C.T."/>
            <person name="Orphan V.J."/>
        </authorList>
    </citation>
    <scope>NUCLEOTIDE SEQUENCE [LARGE SCALE GENOMIC DNA]</scope>
    <source>
        <strain evidence="11 12">DSM 3852</strain>
    </source>
</reference>
<dbReference type="NCBIfam" id="TIGR00105">
    <property type="entry name" value="L31"/>
    <property type="match status" value="1"/>
</dbReference>
<dbReference type="InterPro" id="IPR042105">
    <property type="entry name" value="Ribosomal_bL31_sf"/>
</dbReference>
<evidence type="ECO:0000256" key="6">
    <source>
        <dbReference type="ARBA" id="ARBA00022884"/>
    </source>
</evidence>
<dbReference type="Gene3D" id="4.10.830.30">
    <property type="entry name" value="Ribosomal protein L31"/>
    <property type="match status" value="1"/>
</dbReference>
<feature type="binding site" evidence="10">
    <location>
        <position position="40"/>
    </location>
    <ligand>
        <name>Zn(2+)</name>
        <dbReference type="ChEBI" id="CHEBI:29105"/>
    </ligand>
</feature>
<dbReference type="PANTHER" id="PTHR33280">
    <property type="entry name" value="50S RIBOSOMAL PROTEIN L31, CHLOROPLASTIC"/>
    <property type="match status" value="1"/>
</dbReference>
<dbReference type="NCBIfam" id="NF001809">
    <property type="entry name" value="PRK00528.1"/>
    <property type="match status" value="1"/>
</dbReference>
<evidence type="ECO:0000256" key="4">
    <source>
        <dbReference type="ARBA" id="ARBA00022730"/>
    </source>
</evidence>
<sequence>MKKDIHPKTFKATIRCHCGFEAQALSTKGELVQVEVCSNCHPFFTGKQRFLDTAGRIDRFRKKYANFEKKA</sequence>
<dbReference type="SUPFAM" id="SSF143800">
    <property type="entry name" value="L28p-like"/>
    <property type="match status" value="1"/>
</dbReference>
<evidence type="ECO:0000256" key="7">
    <source>
        <dbReference type="ARBA" id="ARBA00022980"/>
    </source>
</evidence>
<dbReference type="PROSITE" id="PS01143">
    <property type="entry name" value="RIBOSOMAL_L31"/>
    <property type="match status" value="1"/>
</dbReference>
<keyword evidence="12" id="KW-1185">Reference proteome</keyword>
<dbReference type="HAMAP" id="MF_00501">
    <property type="entry name" value="Ribosomal_bL31_1"/>
    <property type="match status" value="1"/>
</dbReference>
<keyword evidence="3 10" id="KW-0479">Metal-binding</keyword>
<evidence type="ECO:0000256" key="8">
    <source>
        <dbReference type="ARBA" id="ARBA00023274"/>
    </source>
</evidence>
<dbReference type="InterPro" id="IPR034704">
    <property type="entry name" value="Ribosomal_bL28/bL31-like_sf"/>
</dbReference>
<gene>
    <name evidence="10" type="primary">rpmE</name>
    <name evidence="11" type="ORF">C3Y92_06495</name>
</gene>
<dbReference type="PRINTS" id="PR01249">
    <property type="entry name" value="RIBOSOMALL31"/>
</dbReference>
<name>A0A4P6HJX7_9BACT</name>
<evidence type="ECO:0000256" key="9">
    <source>
        <dbReference type="ARBA" id="ARBA00035687"/>
    </source>
</evidence>
<dbReference type="NCBIfam" id="NF000612">
    <property type="entry name" value="PRK00019.1"/>
    <property type="match status" value="1"/>
</dbReference>
<keyword evidence="6 10" id="KW-0694">RNA-binding</keyword>
<comment type="similarity">
    <text evidence="1 10">Belongs to the bacterial ribosomal protein bL31 family. Type A subfamily.</text>
</comment>
<dbReference type="GO" id="GO:0003735">
    <property type="term" value="F:structural constituent of ribosome"/>
    <property type="evidence" value="ECO:0007669"/>
    <property type="project" value="InterPro"/>
</dbReference>
<comment type="subunit">
    <text evidence="2 10">Part of the 50S ribosomal subunit.</text>
</comment>